<dbReference type="Pfam" id="PF00175">
    <property type="entry name" value="NAD_binding_1"/>
    <property type="match status" value="1"/>
</dbReference>
<evidence type="ECO:0000256" key="12">
    <source>
        <dbReference type="ARBA" id="ARBA00023136"/>
    </source>
</evidence>
<keyword evidence="9" id="KW-0560">Oxidoreductase</keyword>
<evidence type="ECO:0000313" key="17">
    <source>
        <dbReference type="Proteomes" id="UP001602013"/>
    </source>
</evidence>
<gene>
    <name evidence="16" type="ORF">ACFYXI_20335</name>
</gene>
<comment type="caution">
    <text evidence="16">The sequence shown here is derived from an EMBL/GenBank/DDBJ whole genome shotgun (WGS) entry which is preliminary data.</text>
</comment>
<dbReference type="PANTHER" id="PTHR47354:SF8">
    <property type="entry name" value="1,2-PHENYLACETYL-COA EPOXIDASE, SUBUNIT E"/>
    <property type="match status" value="1"/>
</dbReference>
<feature type="transmembrane region" description="Helical" evidence="14">
    <location>
        <begin position="210"/>
        <end position="230"/>
    </location>
</feature>
<dbReference type="Gene3D" id="2.40.30.10">
    <property type="entry name" value="Translation factors"/>
    <property type="match status" value="1"/>
</dbReference>
<keyword evidence="3" id="KW-0285">Flavoprotein</keyword>
<evidence type="ECO:0000256" key="9">
    <source>
        <dbReference type="ARBA" id="ARBA00023002"/>
    </source>
</evidence>
<keyword evidence="8 14" id="KW-1133">Transmembrane helix</keyword>
<dbReference type="CDD" id="cd06198">
    <property type="entry name" value="FNR_like_3"/>
    <property type="match status" value="1"/>
</dbReference>
<dbReference type="InterPro" id="IPR013130">
    <property type="entry name" value="Fe3_Rdtase_TM_dom"/>
</dbReference>
<sequence length="473" mass="51217">MSTGFASPARQGRSVTGARRSAPPGGVRARPAAVLAVVAAGALVVLGLWWAGTPSVSGLDGWLTGAGRITGLLAGYGFAVLLALMARVPALERGVGSDRLARWHSMGGRYVVGLSVAHALLIIWGYAVTDGADVVNETVTLNLSYPDVLKATVALLLLVGVGIISARAVRPRLRYETWFHLHFYTYLVAWLAFGHQLANGAEFLTFPAAGTAWTVLYVAVAALIVWYRFLTPVRQAFRHRLRVAAVVPEAPGVVSVYVSGRRLDRLRAEPGQFFRWRFLTRDLWWSPNPYSLSAAPRSGELRITVKDLGDQSRALTRLRPGTRVVAEGPYGAFTAARLGRRQGSGRRARRGRKVLLVAGGVGVTPVRALFESVPAAPGDLTFLYRARSWDVLVFRAELEAIAAARGAALHYCLGPRSEIGDPFRPELLAHRIPGLRDHVVYVCGPASMTAQVVSALRAAGVPKKRIHHESFEF</sequence>
<dbReference type="Proteomes" id="UP001602013">
    <property type="component" value="Unassembled WGS sequence"/>
</dbReference>
<protein>
    <submittedName>
        <fullName evidence="16">Ferric reductase-like transmembrane domain-containing protein</fullName>
    </submittedName>
</protein>
<proteinExistence type="predicted"/>
<comment type="cofactor">
    <cofactor evidence="1">
        <name>FAD</name>
        <dbReference type="ChEBI" id="CHEBI:57692"/>
    </cofactor>
</comment>
<dbReference type="InterPro" id="IPR017927">
    <property type="entry name" value="FAD-bd_FR_type"/>
</dbReference>
<evidence type="ECO:0000256" key="10">
    <source>
        <dbReference type="ARBA" id="ARBA00023004"/>
    </source>
</evidence>
<dbReference type="InterPro" id="IPR001433">
    <property type="entry name" value="OxRdtase_FAD/NAD-bd"/>
</dbReference>
<evidence type="ECO:0000256" key="2">
    <source>
        <dbReference type="ARBA" id="ARBA00004141"/>
    </source>
</evidence>
<name>A0ABW6SUJ2_9ACTN</name>
<dbReference type="InterPro" id="IPR039261">
    <property type="entry name" value="FNR_nucleotide-bd"/>
</dbReference>
<keyword evidence="10" id="KW-0408">Iron</keyword>
<evidence type="ECO:0000313" key="16">
    <source>
        <dbReference type="EMBL" id="MFF3667943.1"/>
    </source>
</evidence>
<feature type="transmembrane region" description="Helical" evidence="14">
    <location>
        <begin position="148"/>
        <end position="169"/>
    </location>
</feature>
<dbReference type="PROSITE" id="PS51384">
    <property type="entry name" value="FAD_FR"/>
    <property type="match status" value="1"/>
</dbReference>
<organism evidence="16 17">
    <name type="scientific">Microtetraspora malaysiensis</name>
    <dbReference type="NCBI Taxonomy" id="161358"/>
    <lineage>
        <taxon>Bacteria</taxon>
        <taxon>Bacillati</taxon>
        <taxon>Actinomycetota</taxon>
        <taxon>Actinomycetes</taxon>
        <taxon>Streptosporangiales</taxon>
        <taxon>Streptosporangiaceae</taxon>
        <taxon>Microtetraspora</taxon>
    </lineage>
</organism>
<evidence type="ECO:0000256" key="1">
    <source>
        <dbReference type="ARBA" id="ARBA00001974"/>
    </source>
</evidence>
<dbReference type="EMBL" id="JBIASD010000013">
    <property type="protein sequence ID" value="MFF3667943.1"/>
    <property type="molecule type" value="Genomic_DNA"/>
</dbReference>
<keyword evidence="11" id="KW-0411">Iron-sulfur</keyword>
<dbReference type="PANTHER" id="PTHR47354">
    <property type="entry name" value="NADH OXIDOREDUCTASE HCR"/>
    <property type="match status" value="1"/>
</dbReference>
<feature type="region of interest" description="Disordered" evidence="13">
    <location>
        <begin position="1"/>
        <end position="26"/>
    </location>
</feature>
<evidence type="ECO:0000256" key="5">
    <source>
        <dbReference type="ARBA" id="ARBA00022714"/>
    </source>
</evidence>
<keyword evidence="4 14" id="KW-0812">Transmembrane</keyword>
<feature type="transmembrane region" description="Helical" evidence="14">
    <location>
        <begin position="29"/>
        <end position="51"/>
    </location>
</feature>
<keyword evidence="17" id="KW-1185">Reference proteome</keyword>
<dbReference type="RefSeq" id="WP_387413241.1">
    <property type="nucleotide sequence ID" value="NZ_JBIASD010000013.1"/>
</dbReference>
<evidence type="ECO:0000256" key="11">
    <source>
        <dbReference type="ARBA" id="ARBA00023014"/>
    </source>
</evidence>
<dbReference type="Pfam" id="PF01794">
    <property type="entry name" value="Ferric_reduct"/>
    <property type="match status" value="1"/>
</dbReference>
<reference evidence="16 17" key="1">
    <citation type="submission" date="2024-10" db="EMBL/GenBank/DDBJ databases">
        <title>The Natural Products Discovery Center: Release of the First 8490 Sequenced Strains for Exploring Actinobacteria Biosynthetic Diversity.</title>
        <authorList>
            <person name="Kalkreuter E."/>
            <person name="Kautsar S.A."/>
            <person name="Yang D."/>
            <person name="Bader C.D."/>
            <person name="Teijaro C.N."/>
            <person name="Fluegel L."/>
            <person name="Davis C.M."/>
            <person name="Simpson J.R."/>
            <person name="Lauterbach L."/>
            <person name="Steele A.D."/>
            <person name="Gui C."/>
            <person name="Meng S."/>
            <person name="Li G."/>
            <person name="Viehrig K."/>
            <person name="Ye F."/>
            <person name="Su P."/>
            <person name="Kiefer A.F."/>
            <person name="Nichols A."/>
            <person name="Cepeda A.J."/>
            <person name="Yan W."/>
            <person name="Fan B."/>
            <person name="Jiang Y."/>
            <person name="Adhikari A."/>
            <person name="Zheng C.-J."/>
            <person name="Schuster L."/>
            <person name="Cowan T.M."/>
            <person name="Smanski M.J."/>
            <person name="Chevrette M.G."/>
            <person name="De Carvalho L.P.S."/>
            <person name="Shen B."/>
        </authorList>
    </citation>
    <scope>NUCLEOTIDE SEQUENCE [LARGE SCALE GENOMIC DNA]</scope>
    <source>
        <strain evidence="16 17">NPDC002173</strain>
    </source>
</reference>
<evidence type="ECO:0000256" key="13">
    <source>
        <dbReference type="SAM" id="MobiDB-lite"/>
    </source>
</evidence>
<keyword evidence="5" id="KW-0001">2Fe-2S</keyword>
<feature type="transmembrane region" description="Helical" evidence="14">
    <location>
        <begin position="110"/>
        <end position="128"/>
    </location>
</feature>
<keyword evidence="12 14" id="KW-0472">Membrane</keyword>
<evidence type="ECO:0000256" key="8">
    <source>
        <dbReference type="ARBA" id="ARBA00022989"/>
    </source>
</evidence>
<accession>A0ABW6SUJ2</accession>
<feature type="transmembrane region" description="Helical" evidence="14">
    <location>
        <begin position="71"/>
        <end position="90"/>
    </location>
</feature>
<feature type="compositionally biased region" description="Low complexity" evidence="13">
    <location>
        <begin position="17"/>
        <end position="26"/>
    </location>
</feature>
<keyword evidence="7" id="KW-0274">FAD</keyword>
<dbReference type="SUPFAM" id="SSF63380">
    <property type="entry name" value="Riboflavin synthase domain-like"/>
    <property type="match status" value="1"/>
</dbReference>
<evidence type="ECO:0000256" key="14">
    <source>
        <dbReference type="SAM" id="Phobius"/>
    </source>
</evidence>
<dbReference type="Gene3D" id="3.40.50.80">
    <property type="entry name" value="Nucleotide-binding domain of ferredoxin-NADP reductase (FNR) module"/>
    <property type="match status" value="1"/>
</dbReference>
<evidence type="ECO:0000256" key="6">
    <source>
        <dbReference type="ARBA" id="ARBA00022723"/>
    </source>
</evidence>
<evidence type="ECO:0000256" key="7">
    <source>
        <dbReference type="ARBA" id="ARBA00022827"/>
    </source>
</evidence>
<comment type="subcellular location">
    <subcellularLocation>
        <location evidence="2">Membrane</location>
        <topology evidence="2">Multi-pass membrane protein</topology>
    </subcellularLocation>
</comment>
<feature type="transmembrane region" description="Helical" evidence="14">
    <location>
        <begin position="181"/>
        <end position="198"/>
    </location>
</feature>
<keyword evidence="6" id="KW-0479">Metal-binding</keyword>
<dbReference type="InterPro" id="IPR050415">
    <property type="entry name" value="MRET"/>
</dbReference>
<feature type="domain" description="FAD-binding FR-type" evidence="15">
    <location>
        <begin position="236"/>
        <end position="336"/>
    </location>
</feature>
<evidence type="ECO:0000259" key="15">
    <source>
        <dbReference type="PROSITE" id="PS51384"/>
    </source>
</evidence>
<evidence type="ECO:0000256" key="4">
    <source>
        <dbReference type="ARBA" id="ARBA00022692"/>
    </source>
</evidence>
<dbReference type="InterPro" id="IPR017938">
    <property type="entry name" value="Riboflavin_synthase-like_b-brl"/>
</dbReference>
<dbReference type="SUPFAM" id="SSF52343">
    <property type="entry name" value="Ferredoxin reductase-like, C-terminal NADP-linked domain"/>
    <property type="match status" value="1"/>
</dbReference>
<evidence type="ECO:0000256" key="3">
    <source>
        <dbReference type="ARBA" id="ARBA00022630"/>
    </source>
</evidence>